<feature type="non-terminal residue" evidence="1">
    <location>
        <position position="1"/>
    </location>
</feature>
<accession>A0ACA9MUM1</accession>
<evidence type="ECO:0000313" key="2">
    <source>
        <dbReference type="Proteomes" id="UP000789860"/>
    </source>
</evidence>
<proteinExistence type="predicted"/>
<protein>
    <submittedName>
        <fullName evidence="1">5182_t:CDS:1</fullName>
    </submittedName>
</protein>
<name>A0ACA9MUM1_9GLOM</name>
<reference evidence="1" key="1">
    <citation type="submission" date="2021-06" db="EMBL/GenBank/DDBJ databases">
        <authorList>
            <person name="Kallberg Y."/>
            <person name="Tangrot J."/>
            <person name="Rosling A."/>
        </authorList>
    </citation>
    <scope>NUCLEOTIDE SEQUENCE</scope>
    <source>
        <strain evidence="1">AU212A</strain>
    </source>
</reference>
<sequence length="561" mass="64938">ERILPIVNNIFAALLLNNIASEDECYTMILNFAHLSFDAMNRENSIIPEIVEAVDFTFAKVHFLQMILININDIPISLQTKLLPNPLLTKDSKQTFCILKTFFDVLENYPECNLLTPMVMSIDRNVYPLQNVSFVFEYRMLESLLLSRSFILCTLIIDCWGCVGKVLDSHVLYQEAMLILEIIIGLVCTPSTRYRLRRLFKRLFAFLNVEQQLKLSKFALSYTLQTSENITQTLSTTVYANDVENNSVNCMKLYTLINSYLEKNSIHSVDDLFSTASYLLVLQSKNSIPWCIKDEGDVKYVLFNIALTILKNSINCIGSLSDFCPSSIEFRKIFVTIDGVLRFMINLEPLTLAEILEVLKTVDHWTSLNNCICHITLCKFIDKFTEILLETNDKQIITVIDSIYEKILIRTRWFTKHEVIAQIAGYTQHSRNIEIIQPVIIQQLHEPVMRFINRIPSHFGDESISEINFWRFVEGRNEQHFRVMQLEDLFNKNFISTTKKILSNSIKINYDINDSTLECLKGAHLVNGFIQNYLAEHHSEVSSELKLVFNDLKDNLITFFQ</sequence>
<keyword evidence="2" id="KW-1185">Reference proteome</keyword>
<organism evidence="1 2">
    <name type="scientific">Scutellospora calospora</name>
    <dbReference type="NCBI Taxonomy" id="85575"/>
    <lineage>
        <taxon>Eukaryota</taxon>
        <taxon>Fungi</taxon>
        <taxon>Fungi incertae sedis</taxon>
        <taxon>Mucoromycota</taxon>
        <taxon>Glomeromycotina</taxon>
        <taxon>Glomeromycetes</taxon>
        <taxon>Diversisporales</taxon>
        <taxon>Gigasporaceae</taxon>
        <taxon>Scutellospora</taxon>
    </lineage>
</organism>
<dbReference type="EMBL" id="CAJVPM010016161">
    <property type="protein sequence ID" value="CAG8612469.1"/>
    <property type="molecule type" value="Genomic_DNA"/>
</dbReference>
<dbReference type="Proteomes" id="UP000789860">
    <property type="component" value="Unassembled WGS sequence"/>
</dbReference>
<evidence type="ECO:0000313" key="1">
    <source>
        <dbReference type="EMBL" id="CAG8612469.1"/>
    </source>
</evidence>
<gene>
    <name evidence="1" type="ORF">SCALOS_LOCUS7344</name>
</gene>
<comment type="caution">
    <text evidence="1">The sequence shown here is derived from an EMBL/GenBank/DDBJ whole genome shotgun (WGS) entry which is preliminary data.</text>
</comment>
<feature type="non-terminal residue" evidence="1">
    <location>
        <position position="561"/>
    </location>
</feature>